<dbReference type="Gene3D" id="3.30.470.20">
    <property type="entry name" value="ATP-grasp fold, B domain"/>
    <property type="match status" value="2"/>
</dbReference>
<proteinExistence type="predicted"/>
<dbReference type="SUPFAM" id="SSF56059">
    <property type="entry name" value="Glutathione synthetase ATP-binding domain-like"/>
    <property type="match status" value="2"/>
</dbReference>
<dbReference type="EMBL" id="JAUSUG010000010">
    <property type="protein sequence ID" value="MDQ0255319.1"/>
    <property type="molecule type" value="Genomic_DNA"/>
</dbReference>
<gene>
    <name evidence="1" type="ORF">J2S74_002701</name>
</gene>
<organism evidence="1 2">
    <name type="scientific">Evansella vedderi</name>
    <dbReference type="NCBI Taxonomy" id="38282"/>
    <lineage>
        <taxon>Bacteria</taxon>
        <taxon>Bacillati</taxon>
        <taxon>Bacillota</taxon>
        <taxon>Bacilli</taxon>
        <taxon>Bacillales</taxon>
        <taxon>Bacillaceae</taxon>
        <taxon>Evansella</taxon>
    </lineage>
</organism>
<accession>A0ABT9ZVS8</accession>
<dbReference type="PANTHER" id="PTHR21621">
    <property type="entry name" value="RIBOSOMAL PROTEIN S6 MODIFICATION PROTEIN"/>
    <property type="match status" value="1"/>
</dbReference>
<dbReference type="RefSeq" id="WP_307326255.1">
    <property type="nucleotide sequence ID" value="NZ_JAUSUG010000010.1"/>
</dbReference>
<name>A0ABT9ZVS8_9BACI</name>
<reference evidence="1 2" key="1">
    <citation type="submission" date="2023-07" db="EMBL/GenBank/DDBJ databases">
        <title>Genomic Encyclopedia of Type Strains, Phase IV (KMG-IV): sequencing the most valuable type-strain genomes for metagenomic binning, comparative biology and taxonomic classification.</title>
        <authorList>
            <person name="Goeker M."/>
        </authorList>
    </citation>
    <scope>NUCLEOTIDE SEQUENCE [LARGE SCALE GENOMIC DNA]</scope>
    <source>
        <strain evidence="1 2">DSM 9768</strain>
    </source>
</reference>
<protein>
    <submittedName>
        <fullName evidence="1">D-alanine-D-alanine ligase-like ATP-grasp enzyme</fullName>
    </submittedName>
</protein>
<evidence type="ECO:0000313" key="1">
    <source>
        <dbReference type="EMBL" id="MDQ0255319.1"/>
    </source>
</evidence>
<evidence type="ECO:0000313" key="2">
    <source>
        <dbReference type="Proteomes" id="UP001230005"/>
    </source>
</evidence>
<keyword evidence="2" id="KW-1185">Reference proteome</keyword>
<dbReference type="InterPro" id="IPR026838">
    <property type="entry name" value="YheC/D"/>
</dbReference>
<dbReference type="PANTHER" id="PTHR21621:SF0">
    <property type="entry name" value="BETA-CITRYLGLUTAMATE SYNTHASE B-RELATED"/>
    <property type="match status" value="1"/>
</dbReference>
<sequence>MGQLTEEVYLDTHEEKNENIYVHEGLFNRLLLLDDKPLNIWKEDRRIRLGPVVAVFVNMWFIKKFERNTLSTFGENHMRAGDAAHCLTYFFSIKHINWKDKKIKGYIYDSDKKQWSSSWFPFPDVIYDRGASFRQEQKSVVKFIRQQFRKDASIKFLNHLDALGKWEVHRHLSKHSKMNRHLPETIQYSMFKDIKRMLNKHRFIFLKAVYGSRGEEIMSIEQKRKKYILIYNDGGLKRVKVKKLKKVKNYVKNFIDPKKRFIVQQGIPIMKYNDSHFDTRVLMIKDENGEWQAVYNHASVAKRNYSITTVNHQAKYYEDIYNDLIDEKNIPTDEEVRKFGVEVAELIDKEMGPFGEIGLDVTVDEEGHLWLLEANSKPDKLASPGIEYSDKVLPQYLSTIEYAKFLSKTKNSDQGADFQSPFKKMAQIISSVKNTKKKLVVGAFVSIGHMKKMLNQTPVFRHLELMKANDREHIDFYFFSIKDIDLINYRIKGVYFNQEKGVWKQTGFPFPDVLYDRGGGVLKNQKIVSDYIREQLEFSGKLKKINPVYTFNKWELHQKLLGQKEMSTYLPSTRLYKCPYDIKKMFKQNNELYLKKCESNNGKNIVKIKKEQNDRYTYSYINQQLVQKTVDSFSELLHDLQFILKKKEVIIQSAINVLKVNNRHVDMRATIQRNGKGEVEIVAYPVRIGCPNYPITSTRTGSQVCRFDEFFKNYMSYSKNDITRLRKEVEEFLLTSFKSIEKVYGVFGELGLDFALDQKGSLWFIECNAKPGNDSLYMSHKREIVKKAFLNPLEYAKYISNFDNGQKINI</sequence>
<comment type="caution">
    <text evidence="1">The sequence shown here is derived from an EMBL/GenBank/DDBJ whole genome shotgun (WGS) entry which is preliminary data.</text>
</comment>
<dbReference type="Pfam" id="PF14398">
    <property type="entry name" value="ATPgrasp_YheCD"/>
    <property type="match status" value="2"/>
</dbReference>
<dbReference type="Proteomes" id="UP001230005">
    <property type="component" value="Unassembled WGS sequence"/>
</dbReference>